<proteinExistence type="predicted"/>
<feature type="compositionally biased region" description="Polar residues" evidence="1">
    <location>
        <begin position="36"/>
        <end position="45"/>
    </location>
</feature>
<accession>A0ABU1WNC8</accession>
<name>A0ABU1WNC8_9BURK</name>
<protein>
    <submittedName>
        <fullName evidence="2">Uncharacterized protein</fullName>
    </submittedName>
</protein>
<dbReference type="EMBL" id="JAVDWU010000004">
    <property type="protein sequence ID" value="MDR7150511.1"/>
    <property type="molecule type" value="Genomic_DNA"/>
</dbReference>
<evidence type="ECO:0000256" key="1">
    <source>
        <dbReference type="SAM" id="MobiDB-lite"/>
    </source>
</evidence>
<sequence length="103" mass="11208">MPITSTVAPRLLPQPLTLPNGTVLRNRLAKAAMSETLGTYNNQPTPALVGLDQRLGHPAHTTPAREQLIVGTPIDSLEIHGEDDDIQSTVGYQVGRCSFRRPR</sequence>
<reference evidence="2 3" key="1">
    <citation type="submission" date="2023-07" db="EMBL/GenBank/DDBJ databases">
        <title>Sorghum-associated microbial communities from plants grown in Nebraska, USA.</title>
        <authorList>
            <person name="Schachtman D."/>
        </authorList>
    </citation>
    <scope>NUCLEOTIDE SEQUENCE [LARGE SCALE GENOMIC DNA]</scope>
    <source>
        <strain evidence="2 3">4249</strain>
    </source>
</reference>
<dbReference type="Proteomes" id="UP001265700">
    <property type="component" value="Unassembled WGS sequence"/>
</dbReference>
<feature type="region of interest" description="Disordered" evidence="1">
    <location>
        <begin position="36"/>
        <end position="62"/>
    </location>
</feature>
<dbReference type="RefSeq" id="WP_310316069.1">
    <property type="nucleotide sequence ID" value="NZ_JAVDWU010000004.1"/>
</dbReference>
<gene>
    <name evidence="2" type="ORF">J2W49_002469</name>
</gene>
<evidence type="ECO:0000313" key="3">
    <source>
        <dbReference type="Proteomes" id="UP001265700"/>
    </source>
</evidence>
<evidence type="ECO:0000313" key="2">
    <source>
        <dbReference type="EMBL" id="MDR7150511.1"/>
    </source>
</evidence>
<comment type="caution">
    <text evidence="2">The sequence shown here is derived from an EMBL/GenBank/DDBJ whole genome shotgun (WGS) entry which is preliminary data.</text>
</comment>
<organism evidence="2 3">
    <name type="scientific">Hydrogenophaga palleronii</name>
    <dbReference type="NCBI Taxonomy" id="65655"/>
    <lineage>
        <taxon>Bacteria</taxon>
        <taxon>Pseudomonadati</taxon>
        <taxon>Pseudomonadota</taxon>
        <taxon>Betaproteobacteria</taxon>
        <taxon>Burkholderiales</taxon>
        <taxon>Comamonadaceae</taxon>
        <taxon>Hydrogenophaga</taxon>
    </lineage>
</organism>
<keyword evidence="3" id="KW-1185">Reference proteome</keyword>